<evidence type="ECO:0000313" key="1">
    <source>
        <dbReference type="EMBL" id="KAA0195913.1"/>
    </source>
</evidence>
<organism evidence="2 3">
    <name type="scientific">Fasciolopsis buskii</name>
    <dbReference type="NCBI Taxonomy" id="27845"/>
    <lineage>
        <taxon>Eukaryota</taxon>
        <taxon>Metazoa</taxon>
        <taxon>Spiralia</taxon>
        <taxon>Lophotrochozoa</taxon>
        <taxon>Platyhelminthes</taxon>
        <taxon>Trematoda</taxon>
        <taxon>Digenea</taxon>
        <taxon>Plagiorchiida</taxon>
        <taxon>Echinostomata</taxon>
        <taxon>Echinostomatoidea</taxon>
        <taxon>Fasciolidae</taxon>
        <taxon>Fasciolopsis</taxon>
    </lineage>
</organism>
<proteinExistence type="predicted"/>
<dbReference type="EMBL" id="LUCM01003360">
    <property type="protein sequence ID" value="KAA0195913.1"/>
    <property type="molecule type" value="Genomic_DNA"/>
</dbReference>
<keyword evidence="3" id="KW-1185">Reference proteome</keyword>
<reference evidence="2" key="1">
    <citation type="submission" date="2019-05" db="EMBL/GenBank/DDBJ databases">
        <title>Annotation for the trematode Fasciolopsis buski.</title>
        <authorList>
            <person name="Choi Y.-J."/>
        </authorList>
    </citation>
    <scope>NUCLEOTIDE SEQUENCE</scope>
    <source>
        <strain evidence="2">HT</strain>
        <tissue evidence="2">Whole worm</tissue>
    </source>
</reference>
<dbReference type="OrthoDB" id="6320291at2759"/>
<dbReference type="Proteomes" id="UP000728185">
    <property type="component" value="Unassembled WGS sequence"/>
</dbReference>
<sequence>MSSALKHKKKPQLTQSSSSLWDPALNLDLPVPPELSLSTYTLSFDASTSRLEQAAGNLLQDHSTFRKSFTKKLFTGIKRSLSLHHLERPDTAANRSDSRGLSAEQLISRNANTAQQVPIQRPGTRSARLFQCIRPNMILENSNADNLNQIGKPEFLQ</sequence>
<dbReference type="AlphaFoldDB" id="A0A8E0S3J5"/>
<evidence type="ECO:0000313" key="2">
    <source>
        <dbReference type="EMBL" id="KAA0199927.1"/>
    </source>
</evidence>
<comment type="caution">
    <text evidence="2">The sequence shown here is derived from an EMBL/GenBank/DDBJ whole genome shotgun (WGS) entry which is preliminary data.</text>
</comment>
<gene>
    <name evidence="1" type="ORF">FBUS_07110</name>
    <name evidence="2" type="ORF">FBUS_11734</name>
</gene>
<name>A0A8E0S3J5_9TREM</name>
<accession>A0A8E0S3J5</accession>
<protein>
    <submittedName>
        <fullName evidence="2">Uncharacterized protein</fullName>
    </submittedName>
</protein>
<dbReference type="EMBL" id="LUCM01000838">
    <property type="protein sequence ID" value="KAA0199927.1"/>
    <property type="molecule type" value="Genomic_DNA"/>
</dbReference>
<evidence type="ECO:0000313" key="3">
    <source>
        <dbReference type="Proteomes" id="UP000728185"/>
    </source>
</evidence>